<evidence type="ECO:0000313" key="2">
    <source>
        <dbReference type="Proteomes" id="UP001519363"/>
    </source>
</evidence>
<dbReference type="RefSeq" id="WP_086789389.1">
    <property type="nucleotide sequence ID" value="NZ_JAGIOO010000001.1"/>
</dbReference>
<comment type="caution">
    <text evidence="1">The sequence shown here is derived from an EMBL/GenBank/DDBJ whole genome shotgun (WGS) entry which is preliminary data.</text>
</comment>
<gene>
    <name evidence="1" type="ORF">JOF53_002125</name>
</gene>
<evidence type="ECO:0000313" key="1">
    <source>
        <dbReference type="EMBL" id="MBP2473253.1"/>
    </source>
</evidence>
<reference evidence="1 2" key="1">
    <citation type="submission" date="2021-03" db="EMBL/GenBank/DDBJ databases">
        <title>Sequencing the genomes of 1000 actinobacteria strains.</title>
        <authorList>
            <person name="Klenk H.-P."/>
        </authorList>
    </citation>
    <scope>NUCLEOTIDE SEQUENCE [LARGE SCALE GENOMIC DNA]</scope>
    <source>
        <strain evidence="1 2">DSM 44580</strain>
    </source>
</reference>
<name>A0ABS5A9J9_9PSEU</name>
<sequence length="150" mass="16236">MVECRTESEAVLALSEVTTRLAEATGETCTQRRAELLIGIAEAVQRISEDLEWLVAAVYEPVPPPRSGSSTEVVVRQASLDVVLPNNELAALTVRPGLRGPEWDAQPWLPLLPMNGSIRLAVESALRRLGHALSEGLVPSPITEHRETPG</sequence>
<organism evidence="1 2">
    <name type="scientific">Crossiella equi</name>
    <dbReference type="NCBI Taxonomy" id="130796"/>
    <lineage>
        <taxon>Bacteria</taxon>
        <taxon>Bacillati</taxon>
        <taxon>Actinomycetota</taxon>
        <taxon>Actinomycetes</taxon>
        <taxon>Pseudonocardiales</taxon>
        <taxon>Pseudonocardiaceae</taxon>
        <taxon>Crossiella</taxon>
    </lineage>
</organism>
<protein>
    <submittedName>
        <fullName evidence="1">Uncharacterized protein</fullName>
    </submittedName>
</protein>
<proteinExistence type="predicted"/>
<accession>A0ABS5A9J9</accession>
<dbReference type="Proteomes" id="UP001519363">
    <property type="component" value="Unassembled WGS sequence"/>
</dbReference>
<dbReference type="EMBL" id="JAGIOO010000001">
    <property type="protein sequence ID" value="MBP2473253.1"/>
    <property type="molecule type" value="Genomic_DNA"/>
</dbReference>
<keyword evidence="2" id="KW-1185">Reference proteome</keyword>